<keyword evidence="4" id="KW-1185">Reference proteome</keyword>
<proteinExistence type="predicted"/>
<reference evidence="3 4" key="1">
    <citation type="journal article" date="2023" name="Life. Sci Alliance">
        <title>Evolutionary insights into 3D genome organization and epigenetic landscape of Vigna mungo.</title>
        <authorList>
            <person name="Junaid A."/>
            <person name="Singh B."/>
            <person name="Bhatia S."/>
        </authorList>
    </citation>
    <scope>NUCLEOTIDE SEQUENCE [LARGE SCALE GENOMIC DNA]</scope>
    <source>
        <strain evidence="3">Urdbean</strain>
    </source>
</reference>
<evidence type="ECO:0000313" key="3">
    <source>
        <dbReference type="EMBL" id="WVZ04785.1"/>
    </source>
</evidence>
<evidence type="ECO:0000313" key="4">
    <source>
        <dbReference type="Proteomes" id="UP001374535"/>
    </source>
</evidence>
<dbReference type="Pfam" id="PF00855">
    <property type="entry name" value="PWWP"/>
    <property type="match status" value="1"/>
</dbReference>
<dbReference type="InterPro" id="IPR052657">
    <property type="entry name" value="PDP_family_Arabidopsis"/>
</dbReference>
<organism evidence="3 4">
    <name type="scientific">Vigna mungo</name>
    <name type="common">Black gram</name>
    <name type="synonym">Phaseolus mungo</name>
    <dbReference type="NCBI Taxonomy" id="3915"/>
    <lineage>
        <taxon>Eukaryota</taxon>
        <taxon>Viridiplantae</taxon>
        <taxon>Streptophyta</taxon>
        <taxon>Embryophyta</taxon>
        <taxon>Tracheophyta</taxon>
        <taxon>Spermatophyta</taxon>
        <taxon>Magnoliopsida</taxon>
        <taxon>eudicotyledons</taxon>
        <taxon>Gunneridae</taxon>
        <taxon>Pentapetalae</taxon>
        <taxon>rosids</taxon>
        <taxon>fabids</taxon>
        <taxon>Fabales</taxon>
        <taxon>Fabaceae</taxon>
        <taxon>Papilionoideae</taxon>
        <taxon>50 kb inversion clade</taxon>
        <taxon>NPAAA clade</taxon>
        <taxon>indigoferoid/millettioid clade</taxon>
        <taxon>Phaseoleae</taxon>
        <taxon>Vigna</taxon>
    </lineage>
</organism>
<dbReference type="InterPro" id="IPR000313">
    <property type="entry name" value="PWWP_dom"/>
</dbReference>
<dbReference type="SUPFAM" id="SSF63748">
    <property type="entry name" value="Tudor/PWWP/MBT"/>
    <property type="match status" value="1"/>
</dbReference>
<dbReference type="Proteomes" id="UP001374535">
    <property type="component" value="Chromosome 6"/>
</dbReference>
<gene>
    <name evidence="3" type="ORF">V8G54_018131</name>
</gene>
<dbReference type="CDD" id="cd05162">
    <property type="entry name" value="PWWP"/>
    <property type="match status" value="1"/>
</dbReference>
<dbReference type="PROSITE" id="PS50812">
    <property type="entry name" value="PWWP"/>
    <property type="match status" value="1"/>
</dbReference>
<dbReference type="AlphaFoldDB" id="A0AAQ3N7J3"/>
<dbReference type="EMBL" id="CP144695">
    <property type="protein sequence ID" value="WVZ04785.1"/>
    <property type="molecule type" value="Genomic_DNA"/>
</dbReference>
<evidence type="ECO:0000256" key="1">
    <source>
        <dbReference type="SAM" id="MobiDB-lite"/>
    </source>
</evidence>
<feature type="region of interest" description="Disordered" evidence="1">
    <location>
        <begin position="22"/>
        <end position="41"/>
    </location>
</feature>
<dbReference type="PANTHER" id="PTHR10688:SF14">
    <property type="entry name" value="PWWP DOMAIN-CONTAINING PROTEIN"/>
    <property type="match status" value="1"/>
</dbReference>
<dbReference type="PANTHER" id="PTHR10688">
    <property type="entry name" value="PWWP DOMAIN-CONTAINING PROTEIN"/>
    <property type="match status" value="1"/>
</dbReference>
<feature type="domain" description="PWWP" evidence="2">
    <location>
        <begin position="205"/>
        <end position="263"/>
    </location>
</feature>
<sequence>MAKKRTTPHSNNNQKRKIQLIIRMPKHSQQPRSSPPKRRTDFSVFTRTPSSFSNPASGTFYASYQIRAFQFSSLVYCFLNLVSLVPFEQFPAFSSSSAFLFGSSSGEVRLSNVTARSLQGKGMTTKQISENTMVRSSIYQEGRPVCSSEFSDAGVMEVDSAVRDESLDLGCNRDDCNEKYDISKMFESIALESSVSDSSSLAATTGSVVWARTGCQLWWPAEIMEETSALSKPGSDGHVLVHFYGNLPSAWIDPMTDISTFEESFEARSNNPSEDFQQALKQALQKKAQLSSCQKLTADSSPQSDMQERPFGTVLIYTLNYFVYSEVRCHNKEHNGGCHSIENKLFSTSITTLTVTNDDSTREFSISHRLIVNHHPVPFHMVDFALEFEDLMILFQVSFEITFNEKLLSTRKLVKIWFVVYVTDMCWVYLCPAPSTDIPSIPSLACILFHLFSITSFTVALLLLAFQTTTPLFELPCLVDRCIVGVVALEQPCTLMDPLMLLYNCPSRTTSKTSDDFQERRRGKRERKPKVHFDEVTYPVKSERKLRRLKIMRYLGLAAPIGSPF</sequence>
<dbReference type="Gene3D" id="2.30.30.140">
    <property type="match status" value="1"/>
</dbReference>
<evidence type="ECO:0000259" key="2">
    <source>
        <dbReference type="PROSITE" id="PS50812"/>
    </source>
</evidence>
<protein>
    <recommendedName>
        <fullName evidence="2">PWWP domain-containing protein</fullName>
    </recommendedName>
</protein>
<accession>A0AAQ3N7J3</accession>
<name>A0AAQ3N7J3_VIGMU</name>